<comment type="caution">
    <text evidence="1">The sequence shown here is derived from an EMBL/GenBank/DDBJ whole genome shotgun (WGS) entry which is preliminary data.</text>
</comment>
<dbReference type="Proteomes" id="UP000691718">
    <property type="component" value="Unassembled WGS sequence"/>
</dbReference>
<sequence length="102" mass="11568">MLFCNNGVLPTLSHAYVRRSQENAKLSHGLCAECLRRAGRARPTFARDLEPCPERVMETISEDAEAELELGKYAYFKNLTYISDRTKIKIMSDLSSVLDLDI</sequence>
<dbReference type="OrthoDB" id="7468517at2759"/>
<evidence type="ECO:0000313" key="2">
    <source>
        <dbReference type="Proteomes" id="UP000691718"/>
    </source>
</evidence>
<dbReference type="AlphaFoldDB" id="A0A8S3X0G7"/>
<accession>A0A8S3X0G7</accession>
<evidence type="ECO:0000313" key="1">
    <source>
        <dbReference type="EMBL" id="CAG4994869.1"/>
    </source>
</evidence>
<reference evidence="1" key="1">
    <citation type="submission" date="2021-04" db="EMBL/GenBank/DDBJ databases">
        <authorList>
            <person name="Tunstrom K."/>
        </authorList>
    </citation>
    <scope>NUCLEOTIDE SEQUENCE</scope>
</reference>
<organism evidence="1 2">
    <name type="scientific">Parnassius apollo</name>
    <name type="common">Apollo butterfly</name>
    <name type="synonym">Papilio apollo</name>
    <dbReference type="NCBI Taxonomy" id="110799"/>
    <lineage>
        <taxon>Eukaryota</taxon>
        <taxon>Metazoa</taxon>
        <taxon>Ecdysozoa</taxon>
        <taxon>Arthropoda</taxon>
        <taxon>Hexapoda</taxon>
        <taxon>Insecta</taxon>
        <taxon>Pterygota</taxon>
        <taxon>Neoptera</taxon>
        <taxon>Endopterygota</taxon>
        <taxon>Lepidoptera</taxon>
        <taxon>Glossata</taxon>
        <taxon>Ditrysia</taxon>
        <taxon>Papilionoidea</taxon>
        <taxon>Papilionidae</taxon>
        <taxon>Parnassiinae</taxon>
        <taxon>Parnassini</taxon>
        <taxon>Parnassius</taxon>
        <taxon>Parnassius</taxon>
    </lineage>
</organism>
<dbReference type="EMBL" id="CAJQZP010000898">
    <property type="protein sequence ID" value="CAG4994869.1"/>
    <property type="molecule type" value="Genomic_DNA"/>
</dbReference>
<gene>
    <name evidence="1" type="ORF">PAPOLLO_LOCUS12697</name>
</gene>
<name>A0A8S3X0G7_PARAO</name>
<protein>
    <submittedName>
        <fullName evidence="1">(apollo) hypothetical protein</fullName>
    </submittedName>
</protein>
<proteinExistence type="predicted"/>
<keyword evidence="2" id="KW-1185">Reference proteome</keyword>